<dbReference type="Gene3D" id="3.40.50.1970">
    <property type="match status" value="1"/>
</dbReference>
<comment type="caution">
    <text evidence="2">The sequence shown here is derived from an EMBL/GenBank/DDBJ whole genome shotgun (WGS) entry which is preliminary data.</text>
</comment>
<dbReference type="STRING" id="1430326.B8W66_20530"/>
<dbReference type="EMBL" id="NCXP01000038">
    <property type="protein sequence ID" value="OSC38416.1"/>
    <property type="molecule type" value="Genomic_DNA"/>
</dbReference>
<proteinExistence type="predicted"/>
<dbReference type="InterPro" id="IPR000031">
    <property type="entry name" value="PurE_dom"/>
</dbReference>
<reference evidence="2 3" key="1">
    <citation type="submission" date="2017-04" db="EMBL/GenBank/DDBJ databases">
        <title>The new phylogeny of genus Mycobacterium.</title>
        <authorList>
            <person name="Tortoli E."/>
            <person name="Trovato A."/>
            <person name="Cirillo D.M."/>
        </authorList>
    </citation>
    <scope>NUCLEOTIDE SEQUENCE [LARGE SCALE GENOMIC DNA]</scope>
    <source>
        <strain evidence="2 3">TBL 1200985</strain>
    </source>
</reference>
<accession>A0A1X2LQ88</accession>
<dbReference type="Proteomes" id="UP000193247">
    <property type="component" value="Unassembled WGS sequence"/>
</dbReference>
<dbReference type="GO" id="GO:0016787">
    <property type="term" value="F:hydrolase activity"/>
    <property type="evidence" value="ECO:0007669"/>
    <property type="project" value="InterPro"/>
</dbReference>
<evidence type="ECO:0000313" key="3">
    <source>
        <dbReference type="Proteomes" id="UP000193247"/>
    </source>
</evidence>
<dbReference type="SMART" id="SM01001">
    <property type="entry name" value="AIRC"/>
    <property type="match status" value="1"/>
</dbReference>
<evidence type="ECO:0000313" key="2">
    <source>
        <dbReference type="EMBL" id="OSC38416.1"/>
    </source>
</evidence>
<dbReference type="GO" id="GO:0006189">
    <property type="term" value="P:'de novo' IMP biosynthetic process"/>
    <property type="evidence" value="ECO:0007669"/>
    <property type="project" value="InterPro"/>
</dbReference>
<dbReference type="InterPro" id="IPR039476">
    <property type="entry name" value="P2CMN_synthase_LarB"/>
</dbReference>
<dbReference type="PANTHER" id="PTHR43064">
    <property type="entry name" value="PHOSPHORIBOSYLAMINOIMIDAZOLE CARBOXYLASE-RELATED"/>
    <property type="match status" value="1"/>
</dbReference>
<dbReference type="NCBIfam" id="NF033503">
    <property type="entry name" value="LarB"/>
    <property type="match status" value="1"/>
</dbReference>
<name>A0A1X2LQ88_9MYCO</name>
<sequence length="204" mass="21195">MPEATFCLDKTASQLRAIVTELVERSDNPVLFTRMNESQYHAVRQFAGQALEYDAESATAVMHGCLPARDGTVAVVTAGTSDIPVAAEACRTLEFLGFKATRIVDVGVAGLWRLLERVDEIATHDVVIVVAGMDAALASVVGGLTGQPIIAVPTSTGYGAAAGGETALRSMLTSCAQGIAVTNIDNGFGAACAANRILLALNRT</sequence>
<feature type="domain" description="PurE" evidence="1">
    <location>
        <begin position="71"/>
        <end position="203"/>
    </location>
</feature>
<gene>
    <name evidence="2" type="ORF">B8W66_20530</name>
</gene>
<dbReference type="Pfam" id="PF00731">
    <property type="entry name" value="AIRC"/>
    <property type="match status" value="1"/>
</dbReference>
<keyword evidence="3" id="KW-1185">Reference proteome</keyword>
<dbReference type="AlphaFoldDB" id="A0A1X2LQ88"/>
<protein>
    <submittedName>
        <fullName evidence="2">Circadian phase modifier CpmA</fullName>
    </submittedName>
</protein>
<evidence type="ECO:0000259" key="1">
    <source>
        <dbReference type="SMART" id="SM01001"/>
    </source>
</evidence>
<dbReference type="PANTHER" id="PTHR43064:SF1">
    <property type="entry name" value="SLL1489 PROTEIN"/>
    <property type="match status" value="1"/>
</dbReference>
<dbReference type="SUPFAM" id="SSF52255">
    <property type="entry name" value="N5-CAIR mutase (phosphoribosylaminoimidazole carboxylase, PurE)"/>
    <property type="match status" value="1"/>
</dbReference>
<organism evidence="2 3">
    <name type="scientific">Mycobacterium decipiens</name>
    <dbReference type="NCBI Taxonomy" id="1430326"/>
    <lineage>
        <taxon>Bacteria</taxon>
        <taxon>Bacillati</taxon>
        <taxon>Actinomycetota</taxon>
        <taxon>Actinomycetes</taxon>
        <taxon>Mycobacteriales</taxon>
        <taxon>Mycobacteriaceae</taxon>
        <taxon>Mycobacterium</taxon>
    </lineage>
</organism>